<keyword evidence="2" id="KW-1185">Reference proteome</keyword>
<dbReference type="RefSeq" id="WP_318750020.1">
    <property type="nucleotide sequence ID" value="NZ_CP132508.1"/>
</dbReference>
<gene>
    <name evidence="1" type="ORF">Q5761_07105</name>
</gene>
<protein>
    <submittedName>
        <fullName evidence="1">Uncharacterized protein</fullName>
    </submittedName>
</protein>
<dbReference type="Proteomes" id="UP001304683">
    <property type="component" value="Chromosome"/>
</dbReference>
<evidence type="ECO:0000313" key="1">
    <source>
        <dbReference type="EMBL" id="WPD18158.1"/>
    </source>
</evidence>
<name>A0ABZ0QM89_9FIRM</name>
<organism evidence="1 2">
    <name type="scientific">Thermaerobacter composti</name>
    <dbReference type="NCBI Taxonomy" id="554949"/>
    <lineage>
        <taxon>Bacteria</taxon>
        <taxon>Bacillati</taxon>
        <taxon>Bacillota</taxon>
        <taxon>Clostridia</taxon>
        <taxon>Eubacteriales</taxon>
        <taxon>Clostridiales Family XVII. Incertae Sedis</taxon>
        <taxon>Thermaerobacter</taxon>
    </lineage>
</organism>
<reference evidence="1 2" key="1">
    <citation type="submission" date="2023-08" db="EMBL/GenBank/DDBJ databases">
        <title>Genome sequence of Thermaerobacter compostii strain Ins1, a spore-forming filamentous bacterium isolated from a deep geothermal reservoir.</title>
        <authorList>
            <person name="Bregnard D."/>
            <person name="Gonzalez D."/>
            <person name="Junier P."/>
        </authorList>
    </citation>
    <scope>NUCLEOTIDE SEQUENCE [LARGE SCALE GENOMIC DNA]</scope>
    <source>
        <strain evidence="1 2">Ins1</strain>
    </source>
</reference>
<accession>A0ABZ0QM89</accession>
<sequence length="146" mass="15638">MRVTITPAAAAYAARELKRRPELDRTLTVEAFLVAGCCSPNLPPEVRLGPPPEGGFRAVTVPLAGPAVAAADGAATAPATDAQPDMATVEVYLDPLVEDFVRDWYGEADREQAERAVLCIDLVRYGDREELTVRPWPPRPGTAPAS</sequence>
<proteinExistence type="predicted"/>
<evidence type="ECO:0000313" key="2">
    <source>
        <dbReference type="Proteomes" id="UP001304683"/>
    </source>
</evidence>
<dbReference type="EMBL" id="CP132508">
    <property type="protein sequence ID" value="WPD18158.1"/>
    <property type="molecule type" value="Genomic_DNA"/>
</dbReference>